<protein>
    <submittedName>
        <fullName evidence="1">Uncharacterized protein</fullName>
    </submittedName>
</protein>
<dbReference type="InterPro" id="IPR053860">
    <property type="entry name" value="DUF6932"/>
</dbReference>
<reference evidence="1 2" key="1">
    <citation type="journal article" date="2007" name="Appl. Environ. Microbiol.">
        <title>Rhizobial factors required for stem nodule maturation and maintenance in Sesbania rostrata-Azorhizobium caulinodans ORS571 symbiosis.</title>
        <authorList>
            <person name="Suzuki S."/>
            <person name="Aono T."/>
            <person name="Lee KB."/>
            <person name="Suzuki T."/>
            <person name="Liu CT."/>
            <person name="Miwa H."/>
            <person name="Wakao S."/>
            <person name="Iki T."/>
            <person name="Oyaizu H."/>
        </authorList>
    </citation>
    <scope>NUCLEOTIDE SEQUENCE [LARGE SCALE GENOMIC DNA]</scope>
    <source>
        <strain evidence="2">ATCC 43989 / DSM 5975 / JCM 20966 / LMG 6465 / NBRC 14845 / NCIMB 13405 / ORS 571</strain>
    </source>
</reference>
<dbReference type="KEGG" id="azc:AZC_0110"/>
<dbReference type="HOGENOM" id="CLU_1405991_0_0_5"/>
<dbReference type="Pfam" id="PF22014">
    <property type="entry name" value="DUF6932"/>
    <property type="match status" value="1"/>
</dbReference>
<keyword evidence="2" id="KW-1185">Reference proteome</keyword>
<proteinExistence type="predicted"/>
<reference evidence="1 2" key="5">
    <citation type="journal article" date="2010" name="Appl. Environ. Microbiol.">
        <title>phrR-like gene praR of Azorhizobium caulinodans ORS571 is essential for symbiosis with Sesbania rostrata and is involved in expression of reb genes.</title>
        <authorList>
            <person name="Akiba N."/>
            <person name="Aono T."/>
            <person name="Toyazaki H."/>
            <person name="Sato S."/>
            <person name="Oyaizu H."/>
        </authorList>
    </citation>
    <scope>NUCLEOTIDE SEQUENCE [LARGE SCALE GENOMIC DNA]</scope>
    <source>
        <strain evidence="2">ATCC 43989 / DSM 5975 / JCM 20966 / LMG 6465 / NBRC 14845 / NCIMB 13405 / ORS 571</strain>
    </source>
</reference>
<reference evidence="1 2" key="3">
    <citation type="journal article" date="2008" name="BMC Genomics">
        <title>The genome of the versatile nitrogen fixer Azorhizobium caulinodans ORS571.</title>
        <authorList>
            <person name="Lee KB."/>
            <person name="Backer P.D."/>
            <person name="Aono T."/>
            <person name="Liu CT."/>
            <person name="Suzuki S."/>
            <person name="Suzuki T."/>
            <person name="Kaneko T."/>
            <person name="Yamada M."/>
            <person name="Tabata S."/>
            <person name="Kupfer D.M."/>
            <person name="Najar F.Z."/>
            <person name="Wiley G.B."/>
            <person name="Roe B."/>
            <person name="Binnewies T.T."/>
            <person name="Ussery D.W."/>
            <person name="D'Haeze W."/>
            <person name="Herder J.D."/>
            <person name="Gevers D."/>
            <person name="Vereecke D."/>
            <person name="Holsters M."/>
            <person name="Oyaizu H."/>
        </authorList>
    </citation>
    <scope>NUCLEOTIDE SEQUENCE [LARGE SCALE GENOMIC DNA]</scope>
    <source>
        <strain evidence="2">ATCC 43989 / DSM 5975 / JCM 20966 / LMG 6465 / NBRC 14845 / NCIMB 13405 / ORS 571</strain>
    </source>
</reference>
<name>A8IGM9_AZOC5</name>
<sequence>MLSGESNVIPAFGPSGVIPPFTGQSAASRALVSPYAASATEIVLRFAQSPERTEIVRGLLAYRAALADIGIVDGFQWIDGSFVEDCETIRGRPPNDVDVVTFAHRPHIASSGEAWAQLAQTNEPLFVPKATKASFQCDAYFIDLQKPPHLLVQDTAYFNGLFSHQRDTAQWKGMVLIPLRSDDAAARAMI</sequence>
<dbReference type="AlphaFoldDB" id="A8IGM9"/>
<organism evidence="1 2">
    <name type="scientific">Azorhizobium caulinodans (strain ATCC 43989 / DSM 5975 / JCM 20966 / LMG 6465 / NBRC 14845 / NCIMB 13405 / ORS 571)</name>
    <dbReference type="NCBI Taxonomy" id="438753"/>
    <lineage>
        <taxon>Bacteria</taxon>
        <taxon>Pseudomonadati</taxon>
        <taxon>Pseudomonadota</taxon>
        <taxon>Alphaproteobacteria</taxon>
        <taxon>Hyphomicrobiales</taxon>
        <taxon>Xanthobacteraceae</taxon>
        <taxon>Azorhizobium</taxon>
    </lineage>
</organism>
<dbReference type="STRING" id="438753.AZC_0110"/>
<gene>
    <name evidence="1" type="ordered locus">AZC_0110</name>
</gene>
<dbReference type="eggNOG" id="ENOG5032G90">
    <property type="taxonomic scope" value="Bacteria"/>
</dbReference>
<accession>A8IGM9</accession>
<dbReference type="EMBL" id="AP009384">
    <property type="protein sequence ID" value="BAF86108.1"/>
    <property type="molecule type" value="Genomic_DNA"/>
</dbReference>
<dbReference type="Proteomes" id="UP000000270">
    <property type="component" value="Chromosome"/>
</dbReference>
<reference evidence="1 2" key="6">
    <citation type="journal article" date="2011" name="Appl. Environ. Microbiol.">
        <title>Involvement of the azorhizobial chromosome partition gene (parA) in the onset of bacteroid differentiation during Sesbania rostrata stem nodule development.</title>
        <authorList>
            <person name="Liu CT."/>
            <person name="Lee KB."/>
            <person name="Wang YS."/>
            <person name="Peng MH."/>
            <person name="Lee KT."/>
            <person name="Suzuki S."/>
            <person name="Suzuki T."/>
            <person name="Oyaizu H."/>
        </authorList>
    </citation>
    <scope>NUCLEOTIDE SEQUENCE [LARGE SCALE GENOMIC DNA]</scope>
    <source>
        <strain evidence="2">ATCC 43989 / DSM 5975 / JCM 20966 / LMG 6465 / NBRC 14845 / NCIMB 13405 / ORS 571</strain>
    </source>
</reference>
<evidence type="ECO:0000313" key="1">
    <source>
        <dbReference type="EMBL" id="BAF86108.1"/>
    </source>
</evidence>
<reference evidence="2" key="2">
    <citation type="submission" date="2007-04" db="EMBL/GenBank/DDBJ databases">
        <title>Complete genome sequence of the nitrogen-fixing bacterium Azorhizobium caulinodans ORS571.</title>
        <authorList>
            <person name="Lee K.B."/>
            <person name="Backer P.D."/>
            <person name="Aono T."/>
            <person name="Liu C.T."/>
            <person name="Suzuki S."/>
            <person name="Suzuki T."/>
            <person name="Kaneko T."/>
            <person name="Yamada M."/>
            <person name="Tabata S."/>
            <person name="Kupfer D.M."/>
            <person name="Najar F.Z."/>
            <person name="Wiley G.B."/>
            <person name="Roe B."/>
            <person name="Binnewies T."/>
            <person name="Ussery D."/>
            <person name="Vereecke D."/>
            <person name="Gevers D."/>
            <person name="Holsters M."/>
            <person name="Oyaizu H."/>
        </authorList>
    </citation>
    <scope>NUCLEOTIDE SEQUENCE [LARGE SCALE GENOMIC DNA]</scope>
    <source>
        <strain evidence="2">ATCC 43989 / DSM 5975 / JCM 20966 / LMG 6465 / NBRC 14845 / NCIMB 13405 / ORS 571</strain>
    </source>
</reference>
<reference evidence="1 2" key="4">
    <citation type="journal article" date="2009" name="Appl. Environ. Microbiol.">
        <title>Comparative genome-wide transcriptional profiling of Azorhizobium caulinodans ORS571 grown under free-living and symbiotic conditions.</title>
        <authorList>
            <person name="Tsukada S."/>
            <person name="Aono T."/>
            <person name="Akiba N."/>
            <person name="Lee KB."/>
            <person name="Liu CT."/>
            <person name="Toyazaki H."/>
            <person name="Oyaizu H."/>
        </authorList>
    </citation>
    <scope>NUCLEOTIDE SEQUENCE [LARGE SCALE GENOMIC DNA]</scope>
    <source>
        <strain evidence="2">ATCC 43989 / DSM 5975 / JCM 20966 / LMG 6465 / NBRC 14845 / NCIMB 13405 / ORS 571</strain>
    </source>
</reference>
<evidence type="ECO:0000313" key="2">
    <source>
        <dbReference type="Proteomes" id="UP000000270"/>
    </source>
</evidence>